<proteinExistence type="predicted"/>
<dbReference type="Gene3D" id="3.60.40.10">
    <property type="entry name" value="PPM-type phosphatase domain"/>
    <property type="match status" value="1"/>
</dbReference>
<evidence type="ECO:0000313" key="6">
    <source>
        <dbReference type="Proteomes" id="UP001500831"/>
    </source>
</evidence>
<feature type="transmembrane region" description="Helical" evidence="2">
    <location>
        <begin position="155"/>
        <end position="177"/>
    </location>
</feature>
<dbReference type="RefSeq" id="WP_344972738.1">
    <property type="nucleotide sequence ID" value="NZ_BAAAVI010000023.1"/>
</dbReference>
<dbReference type="Pfam" id="PF08448">
    <property type="entry name" value="PAS_4"/>
    <property type="match status" value="1"/>
</dbReference>
<dbReference type="NCBIfam" id="TIGR00229">
    <property type="entry name" value="sensory_box"/>
    <property type="match status" value="2"/>
</dbReference>
<dbReference type="InterPro" id="IPR035965">
    <property type="entry name" value="PAS-like_dom_sf"/>
</dbReference>
<feature type="transmembrane region" description="Helical" evidence="2">
    <location>
        <begin position="232"/>
        <end position="251"/>
    </location>
</feature>
<organism evidence="5 6">
    <name type="scientific">Streptosporangium fragile</name>
    <dbReference type="NCBI Taxonomy" id="46186"/>
    <lineage>
        <taxon>Bacteria</taxon>
        <taxon>Bacillati</taxon>
        <taxon>Actinomycetota</taxon>
        <taxon>Actinomycetes</taxon>
        <taxon>Streptosporangiales</taxon>
        <taxon>Streptosporangiaceae</taxon>
        <taxon>Streptosporangium</taxon>
    </lineage>
</organism>
<dbReference type="InterPro" id="IPR003594">
    <property type="entry name" value="HATPase_dom"/>
</dbReference>
<evidence type="ECO:0000259" key="4">
    <source>
        <dbReference type="PROSITE" id="PS50113"/>
    </source>
</evidence>
<dbReference type="InterPro" id="IPR000700">
    <property type="entry name" value="PAS-assoc_C"/>
</dbReference>
<dbReference type="InterPro" id="IPR036890">
    <property type="entry name" value="HATPase_C_sf"/>
</dbReference>
<feature type="domain" description="PAS" evidence="3">
    <location>
        <begin position="304"/>
        <end position="374"/>
    </location>
</feature>
<dbReference type="Pfam" id="PF00989">
    <property type="entry name" value="PAS"/>
    <property type="match status" value="1"/>
</dbReference>
<feature type="transmembrane region" description="Helical" evidence="2">
    <location>
        <begin position="197"/>
        <end position="220"/>
    </location>
</feature>
<dbReference type="Proteomes" id="UP001500831">
    <property type="component" value="Unassembled WGS sequence"/>
</dbReference>
<feature type="domain" description="PAS" evidence="3">
    <location>
        <begin position="429"/>
        <end position="482"/>
    </location>
</feature>
<dbReference type="Pfam" id="PF07228">
    <property type="entry name" value="SpoIIE"/>
    <property type="match status" value="1"/>
</dbReference>
<feature type="domain" description="PAC" evidence="4">
    <location>
        <begin position="377"/>
        <end position="428"/>
    </location>
</feature>
<feature type="domain" description="PAC" evidence="4">
    <location>
        <begin position="506"/>
        <end position="556"/>
    </location>
</feature>
<dbReference type="CDD" id="cd00130">
    <property type="entry name" value="PAS"/>
    <property type="match status" value="2"/>
</dbReference>
<dbReference type="PROSITE" id="PS50113">
    <property type="entry name" value="PAC"/>
    <property type="match status" value="2"/>
</dbReference>
<dbReference type="Gene3D" id="3.30.450.20">
    <property type="entry name" value="PAS domain"/>
    <property type="match status" value="2"/>
</dbReference>
<keyword evidence="1" id="KW-0378">Hydrolase</keyword>
<name>A0ABN3VYT6_9ACTN</name>
<accession>A0ABN3VYT6</accession>
<evidence type="ECO:0008006" key="7">
    <source>
        <dbReference type="Google" id="ProtNLM"/>
    </source>
</evidence>
<dbReference type="SMART" id="SM00331">
    <property type="entry name" value="PP2C_SIG"/>
    <property type="match status" value="1"/>
</dbReference>
<dbReference type="Pfam" id="PF13581">
    <property type="entry name" value="HATPase_c_2"/>
    <property type="match status" value="1"/>
</dbReference>
<dbReference type="InterPro" id="IPR001932">
    <property type="entry name" value="PPM-type_phosphatase-like_dom"/>
</dbReference>
<dbReference type="PANTHER" id="PTHR43156">
    <property type="entry name" value="STAGE II SPORULATION PROTEIN E-RELATED"/>
    <property type="match status" value="1"/>
</dbReference>
<dbReference type="EMBL" id="BAAAVI010000023">
    <property type="protein sequence ID" value="GAA2875217.1"/>
    <property type="molecule type" value="Genomic_DNA"/>
</dbReference>
<dbReference type="InterPro" id="IPR000014">
    <property type="entry name" value="PAS"/>
</dbReference>
<dbReference type="SUPFAM" id="SSF55874">
    <property type="entry name" value="ATPase domain of HSP90 chaperone/DNA topoisomerase II/histidine kinase"/>
    <property type="match status" value="1"/>
</dbReference>
<dbReference type="Gene3D" id="3.30.565.10">
    <property type="entry name" value="Histidine kinase-like ATPase, C-terminal domain"/>
    <property type="match status" value="1"/>
</dbReference>
<feature type="transmembrane region" description="Helical" evidence="2">
    <location>
        <begin position="89"/>
        <end position="108"/>
    </location>
</feature>
<keyword evidence="2" id="KW-1133">Transmembrane helix</keyword>
<gene>
    <name evidence="5" type="ORF">GCM10010517_36080</name>
</gene>
<dbReference type="CDD" id="cd16936">
    <property type="entry name" value="HATPase_RsbW-like"/>
    <property type="match status" value="1"/>
</dbReference>
<reference evidence="5 6" key="1">
    <citation type="journal article" date="2019" name="Int. J. Syst. Evol. Microbiol.">
        <title>The Global Catalogue of Microorganisms (GCM) 10K type strain sequencing project: providing services to taxonomists for standard genome sequencing and annotation.</title>
        <authorList>
            <consortium name="The Broad Institute Genomics Platform"/>
            <consortium name="The Broad Institute Genome Sequencing Center for Infectious Disease"/>
            <person name="Wu L."/>
            <person name="Ma J."/>
        </authorList>
    </citation>
    <scope>NUCLEOTIDE SEQUENCE [LARGE SCALE GENOMIC DNA]</scope>
    <source>
        <strain evidence="5 6">JCM 6242</strain>
    </source>
</reference>
<keyword evidence="6" id="KW-1185">Reference proteome</keyword>
<dbReference type="PANTHER" id="PTHR43156:SF2">
    <property type="entry name" value="STAGE II SPORULATION PROTEIN E"/>
    <property type="match status" value="1"/>
</dbReference>
<sequence>MPARLRLDLPPNPRMTSICVRGARVSAAAAGTLALTALPARLLEAEGVAGTVTSHVTMEPGTAAGLLLLAFALAVATQEEAPPRLRHAARVAAAAATFLGALALAHHATGLAPGFDRPPPSHGASGDLPALDTALATVLAGLAQQAVLGRRYCTILAGQALSLAVMLIGLLRLYTLAGQMPEPAELHGLSDMAVNTALALVLTGAGTFLARPGGGLTAVVTSDSTTALLGRWMLVSTLVVPPALAWVGGAGRRHGLYDMRTGVALHVIGDMLVFTVISFCAVAIAGRAEAGRMRAERAERAMGNYARLQALMDHTPAAIFMKDLEGRYLAVNSLFEWVMGVTREGVVGLTNHDLLPPEVADRLRLNECEVVEAGRAVQFDDVIPHADGPHHYLTILFPLADESGRVHTVCGIATDVTDRVHTRREHEQLQRRFRELLESAPDAMVIVDGDGRITLVNAQAETVFGYRREELLGAPVEMLVPEGFRDRHRGHRRAYAAHPQVRPMGAGHELRGRGKDGREFPIEISLSPLQTEDGVLVSAAVRDVTERKLAEEELLRVYEQQRHVALTLQRSLMALPPEVPGMGTASRYLPSTQGAGVGGDWFDLIPLGGGRVGVLIGDVMGRGLEAAAVMGHLRSAAHALAKTGMAPRHLMRALDELVADLPEQLVTCYYLVADPVRGEATACSAGHPPVLLVTPDLSVSALPAPVSVPLGVGGVPHRQASFPVREGSTFVFYTDGLVESPGSDIESRIETMITELGAAFTAAAKLEEVADHVLTRMIPEPEGHEDDVTLLLARFPEMPATSVSTTYLHPEPTTVAAGRRFLSTTLSRWRCRQAEETARLLLSELLTNAVCHAKGPLTLSLHRTARELTVEVTDRSPELPRLRIADATDEDGRGLLLIDALADSWGTTRADEGKTVWFTMRLASPT</sequence>
<dbReference type="SUPFAM" id="SSF55785">
    <property type="entry name" value="PYP-like sensor domain (PAS domain)"/>
    <property type="match status" value="2"/>
</dbReference>
<protein>
    <recommendedName>
        <fullName evidence="7">Histidine kinase</fullName>
    </recommendedName>
</protein>
<evidence type="ECO:0000256" key="2">
    <source>
        <dbReference type="SAM" id="Phobius"/>
    </source>
</evidence>
<dbReference type="PROSITE" id="PS50112">
    <property type="entry name" value="PAS"/>
    <property type="match status" value="2"/>
</dbReference>
<dbReference type="InterPro" id="IPR052016">
    <property type="entry name" value="Bact_Sigma-Reg"/>
</dbReference>
<dbReference type="InterPro" id="IPR036457">
    <property type="entry name" value="PPM-type-like_dom_sf"/>
</dbReference>
<evidence type="ECO:0000256" key="1">
    <source>
        <dbReference type="ARBA" id="ARBA00022801"/>
    </source>
</evidence>
<keyword evidence="2" id="KW-0472">Membrane</keyword>
<dbReference type="InterPro" id="IPR013656">
    <property type="entry name" value="PAS_4"/>
</dbReference>
<evidence type="ECO:0000259" key="3">
    <source>
        <dbReference type="PROSITE" id="PS50112"/>
    </source>
</evidence>
<feature type="transmembrane region" description="Helical" evidence="2">
    <location>
        <begin position="263"/>
        <end position="285"/>
    </location>
</feature>
<feature type="transmembrane region" description="Helical" evidence="2">
    <location>
        <begin position="61"/>
        <end position="77"/>
    </location>
</feature>
<comment type="caution">
    <text evidence="5">The sequence shown here is derived from an EMBL/GenBank/DDBJ whole genome shotgun (WGS) entry which is preliminary data.</text>
</comment>
<keyword evidence="2" id="KW-0812">Transmembrane</keyword>
<dbReference type="InterPro" id="IPR013767">
    <property type="entry name" value="PAS_fold"/>
</dbReference>
<evidence type="ECO:0000313" key="5">
    <source>
        <dbReference type="EMBL" id="GAA2875217.1"/>
    </source>
</evidence>
<dbReference type="SMART" id="SM00091">
    <property type="entry name" value="PAS"/>
    <property type="match status" value="2"/>
</dbReference>